<protein>
    <recommendedName>
        <fullName evidence="2">RNA polymerase-binding protein RbpA</fullName>
    </recommendedName>
</protein>
<proteinExistence type="inferred from homology"/>
<comment type="cofactor">
    <cofactor evidence="2">
        <name>Zn(2+)</name>
        <dbReference type="ChEBI" id="CHEBI:29105"/>
    </cofactor>
    <text evidence="2">Bind 1 Zn(2+) per subunit.</text>
</comment>
<dbReference type="HAMAP" id="MF_01483">
    <property type="entry name" value="RbpA"/>
    <property type="match status" value="1"/>
</dbReference>
<dbReference type="GO" id="GO:0045893">
    <property type="term" value="P:positive regulation of DNA-templated transcription"/>
    <property type="evidence" value="ECO:0007669"/>
    <property type="project" value="UniProtKB-UniRule"/>
</dbReference>
<comment type="function">
    <text evidence="2">Binds to RNA polymerase (RNAP), stimulating transcription from principal, but not alternative sigma factor promoters.</text>
</comment>
<dbReference type="Pfam" id="PF13397">
    <property type="entry name" value="RbpA"/>
    <property type="match status" value="1"/>
</dbReference>
<feature type="binding site" evidence="2">
    <location>
        <position position="46"/>
    </location>
    <ligand>
        <name>Zn(2+)</name>
        <dbReference type="ChEBI" id="CHEBI:29105"/>
    </ligand>
</feature>
<keyword evidence="2" id="KW-0862">Zinc</keyword>
<dbReference type="AlphaFoldDB" id="A0A7X6HF24"/>
<dbReference type="Proteomes" id="UP000544090">
    <property type="component" value="Unassembled WGS sequence"/>
</dbReference>
<sequence length="130" mass="14067">MTMANASNPFRGIRIGSASGAGLAGWQAETGRSPAVVHKHPVTYRCPLGHETTPVFADLAEEEIPEYWDCPRCGRAGSRRPGTQPGAVGPELYKSHLDYAKERRSPAEAEQVLAWALGQLRRSRGEEPAG</sequence>
<evidence type="ECO:0000256" key="2">
    <source>
        <dbReference type="HAMAP-Rule" id="MF_01483"/>
    </source>
</evidence>
<evidence type="ECO:0000313" key="3">
    <source>
        <dbReference type="EMBL" id="NKX55861.1"/>
    </source>
</evidence>
<dbReference type="InterPro" id="IPR025182">
    <property type="entry name" value="RNApol-bd_RbpA"/>
</dbReference>
<name>A0A7X6HF24_9MICC</name>
<dbReference type="InterPro" id="IPR018527">
    <property type="entry name" value="Rubredoxin_Fe_BS"/>
</dbReference>
<dbReference type="GO" id="GO:0008270">
    <property type="term" value="F:zinc ion binding"/>
    <property type="evidence" value="ECO:0007669"/>
    <property type="project" value="UniProtKB-UniRule"/>
</dbReference>
<dbReference type="InterPro" id="IPR038638">
    <property type="entry name" value="RbpA_sf"/>
</dbReference>
<accession>A0A7X6HF24</accession>
<keyword evidence="4" id="KW-1185">Reference proteome</keyword>
<comment type="similarity">
    <text evidence="2">Belongs to the RNA polymerase-binding protein RbpA family.</text>
</comment>
<keyword evidence="1 2" id="KW-0479">Metal-binding</keyword>
<dbReference type="EMBL" id="JAAZSQ010000016">
    <property type="protein sequence ID" value="NKX55861.1"/>
    <property type="molecule type" value="Genomic_DNA"/>
</dbReference>
<dbReference type="Gene3D" id="2.20.28.270">
    <property type="entry name" value="RNA polymerase-binding protein A"/>
    <property type="match status" value="1"/>
</dbReference>
<feature type="binding site" evidence="2">
    <location>
        <position position="73"/>
    </location>
    <ligand>
        <name>Zn(2+)</name>
        <dbReference type="ChEBI" id="CHEBI:29105"/>
    </ligand>
</feature>
<keyword evidence="2" id="KW-0805">Transcription regulation</keyword>
<dbReference type="GO" id="GO:0001000">
    <property type="term" value="F:bacterial-type RNA polymerase core enzyme binding"/>
    <property type="evidence" value="ECO:0007669"/>
    <property type="project" value="UniProtKB-UniRule"/>
</dbReference>
<comment type="caution">
    <text evidence="3">The sequence shown here is derived from an EMBL/GenBank/DDBJ whole genome shotgun (WGS) entry which is preliminary data.</text>
</comment>
<feature type="binding site" evidence="2">
    <location>
        <position position="50"/>
    </location>
    <ligand>
        <name>Zn(2+)</name>
        <dbReference type="ChEBI" id="CHEBI:29105"/>
    </ligand>
</feature>
<gene>
    <name evidence="2" type="primary">rbpA</name>
    <name evidence="3" type="ORF">HGG74_15200</name>
</gene>
<keyword evidence="2" id="KW-0804">Transcription</keyword>
<feature type="binding site" evidence="2">
    <location>
        <position position="70"/>
    </location>
    <ligand>
        <name>Zn(2+)</name>
        <dbReference type="ChEBI" id="CHEBI:29105"/>
    </ligand>
</feature>
<comment type="subunit">
    <text evidence="2">Forms a complex with the RNAP catalytic core and with free principal sigma factors.</text>
</comment>
<evidence type="ECO:0000313" key="4">
    <source>
        <dbReference type="Proteomes" id="UP000544090"/>
    </source>
</evidence>
<reference evidence="3 4" key="1">
    <citation type="submission" date="2020-04" db="EMBL/GenBank/DDBJ databases">
        <title>Arthrobacter sp. nov.</title>
        <authorList>
            <person name="Liu S."/>
        </authorList>
    </citation>
    <scope>NUCLEOTIDE SEQUENCE [LARGE SCALE GENOMIC DNA]</scope>
    <source>
        <strain evidence="3 4">E918</strain>
    </source>
</reference>
<dbReference type="PROSITE" id="PS00202">
    <property type="entry name" value="RUBREDOXIN"/>
    <property type="match status" value="1"/>
</dbReference>
<organism evidence="3 4">
    <name type="scientific">Arthrobacter mobilis</name>
    <dbReference type="NCBI Taxonomy" id="2724944"/>
    <lineage>
        <taxon>Bacteria</taxon>
        <taxon>Bacillati</taxon>
        <taxon>Actinomycetota</taxon>
        <taxon>Actinomycetes</taxon>
        <taxon>Micrococcales</taxon>
        <taxon>Micrococcaceae</taxon>
        <taxon>Arthrobacter</taxon>
    </lineage>
</organism>
<evidence type="ECO:0000256" key="1">
    <source>
        <dbReference type="ARBA" id="ARBA00022723"/>
    </source>
</evidence>